<dbReference type="Proteomes" id="UP000245870">
    <property type="component" value="Unassembled WGS sequence"/>
</dbReference>
<protein>
    <submittedName>
        <fullName evidence="1">Uncharacterized protein</fullName>
    </submittedName>
</protein>
<comment type="caution">
    <text evidence="1">The sequence shown here is derived from an EMBL/GenBank/DDBJ whole genome shotgun (WGS) entry which is preliminary data.</text>
</comment>
<accession>A0A2U0TZ30</accession>
<dbReference type="EMBL" id="QENY01000022">
    <property type="protein sequence ID" value="PVX48882.1"/>
    <property type="molecule type" value="Genomic_DNA"/>
</dbReference>
<evidence type="ECO:0000313" key="2">
    <source>
        <dbReference type="Proteomes" id="UP000245870"/>
    </source>
</evidence>
<organism evidence="1 2">
    <name type="scientific">Hallella colorans</name>
    <dbReference type="NCBI Taxonomy" id="1703337"/>
    <lineage>
        <taxon>Bacteria</taxon>
        <taxon>Pseudomonadati</taxon>
        <taxon>Bacteroidota</taxon>
        <taxon>Bacteroidia</taxon>
        <taxon>Bacteroidales</taxon>
        <taxon>Prevotellaceae</taxon>
        <taxon>Hallella</taxon>
    </lineage>
</organism>
<proteinExistence type="predicted"/>
<gene>
    <name evidence="1" type="ORF">C7379_12223</name>
</gene>
<keyword evidence="2" id="KW-1185">Reference proteome</keyword>
<evidence type="ECO:0000313" key="1">
    <source>
        <dbReference type="EMBL" id="PVX48882.1"/>
    </source>
</evidence>
<sequence length="59" mass="7012">MPFVNVFFQRDRHCETLRAASLPLNGNSRIWPFDLRGTKQKPRFDMRRSQTVVYDKGKV</sequence>
<dbReference type="AlphaFoldDB" id="A0A2U0TZ30"/>
<name>A0A2U0TZ30_9BACT</name>
<reference evidence="1 2" key="1">
    <citation type="submission" date="2018-05" db="EMBL/GenBank/DDBJ databases">
        <title>Genomic Encyclopedia of Type Strains, Phase IV (KMG-IV): sequencing the most valuable type-strain genomes for metagenomic binning, comparative biology and taxonomic classification.</title>
        <authorList>
            <person name="Goeker M."/>
        </authorList>
    </citation>
    <scope>NUCLEOTIDE SEQUENCE [LARGE SCALE GENOMIC DNA]</scope>
    <source>
        <strain evidence="1 2">DSM 100333</strain>
    </source>
</reference>